<evidence type="ECO:0000259" key="4">
    <source>
        <dbReference type="Pfam" id="PF13458"/>
    </source>
</evidence>
<gene>
    <name evidence="5" type="ORF">SAMN06295964_0885</name>
</gene>
<dbReference type="OrthoDB" id="26870at2"/>
<dbReference type="Pfam" id="PF13458">
    <property type="entry name" value="Peripla_BP_6"/>
    <property type="match status" value="1"/>
</dbReference>
<evidence type="ECO:0000313" key="5">
    <source>
        <dbReference type="EMBL" id="SKB05277.1"/>
    </source>
</evidence>
<dbReference type="RefSeq" id="WP_078699025.1">
    <property type="nucleotide sequence ID" value="NZ_LT796768.1"/>
</dbReference>
<proteinExistence type="inferred from homology"/>
<dbReference type="PANTHER" id="PTHR47235">
    <property type="entry name" value="BLR6548 PROTEIN"/>
    <property type="match status" value="1"/>
</dbReference>
<evidence type="ECO:0000256" key="1">
    <source>
        <dbReference type="ARBA" id="ARBA00010062"/>
    </source>
</evidence>
<feature type="signal peptide" evidence="3">
    <location>
        <begin position="1"/>
        <end position="28"/>
    </location>
</feature>
<feature type="chain" id="PRO_5039561141" evidence="3">
    <location>
        <begin position="29"/>
        <end position="430"/>
    </location>
</feature>
<dbReference type="InterPro" id="IPR028082">
    <property type="entry name" value="Peripla_BP_I"/>
</dbReference>
<feature type="domain" description="Leucine-binding protein" evidence="4">
    <location>
        <begin position="65"/>
        <end position="388"/>
    </location>
</feature>
<organism evidence="5 6">
    <name type="scientific">Aeromicrobium choanae</name>
    <dbReference type="NCBI Taxonomy" id="1736691"/>
    <lineage>
        <taxon>Bacteria</taxon>
        <taxon>Bacillati</taxon>
        <taxon>Actinomycetota</taxon>
        <taxon>Actinomycetes</taxon>
        <taxon>Propionibacteriales</taxon>
        <taxon>Nocardioidaceae</taxon>
        <taxon>Aeromicrobium</taxon>
    </lineage>
</organism>
<evidence type="ECO:0000256" key="2">
    <source>
        <dbReference type="ARBA" id="ARBA00022729"/>
    </source>
</evidence>
<dbReference type="STRING" id="1736691.SAMN06295964_0885"/>
<dbReference type="EMBL" id="LT796768">
    <property type="protein sequence ID" value="SKB05277.1"/>
    <property type="molecule type" value="Genomic_DNA"/>
</dbReference>
<dbReference type="SUPFAM" id="SSF53822">
    <property type="entry name" value="Periplasmic binding protein-like I"/>
    <property type="match status" value="1"/>
</dbReference>
<keyword evidence="6" id="KW-1185">Reference proteome</keyword>
<keyword evidence="2 3" id="KW-0732">Signal</keyword>
<dbReference type="Gene3D" id="3.40.50.2300">
    <property type="match status" value="2"/>
</dbReference>
<name>A0A1T4YTT8_9ACTN</name>
<sequence length="430" mass="44687">MTASTTLRRFRRAAVLPAAVLASFTLVACGSSSDDDGSASSSGGFELNLDDCEDPDAATKEITDKITVGYSAPLSGPIAGAAELAIAGYDARIKQANADDELGGIELEVSYKDDAFGPDKAKANATEFLQKDKVDLITTFGAGQVAAIADDQNAACVPMLYPSSSDIRFTDIEAYPWTLQFLPSADVETKFLVDYIKSKVDDVKLGVAENATASGAAMAAAFEDSAEAGGLEILEQTEDTDPTAAATKLKAAGVNVLYHGGVTGTCGVLDQAMARVDFKPELLVKASNCANAAEYIAAGAAADGAVVPKYLKEPGDPESADDAGVKEYLSQVSDVSDVADPNNTITVSGWMAADLLVNTLKQAADSDAGLTRESIMLASRDQDYASPVLLDGVTWKSSAERSGGVSGFGPFAWSHKDQRFVPAGDVITVD</sequence>
<accession>A0A1T4YTT8</accession>
<dbReference type="InterPro" id="IPR028081">
    <property type="entry name" value="Leu-bd"/>
</dbReference>
<dbReference type="AlphaFoldDB" id="A0A1T4YTT8"/>
<evidence type="ECO:0000313" key="6">
    <source>
        <dbReference type="Proteomes" id="UP000191040"/>
    </source>
</evidence>
<comment type="similarity">
    <text evidence="1">Belongs to the leucine-binding protein family.</text>
</comment>
<evidence type="ECO:0000256" key="3">
    <source>
        <dbReference type="SAM" id="SignalP"/>
    </source>
</evidence>
<dbReference type="PANTHER" id="PTHR47235:SF1">
    <property type="entry name" value="BLR6548 PROTEIN"/>
    <property type="match status" value="1"/>
</dbReference>
<reference evidence="6" key="1">
    <citation type="submission" date="2017-02" db="EMBL/GenBank/DDBJ databases">
        <authorList>
            <person name="Varghese N."/>
            <person name="Submissions S."/>
        </authorList>
    </citation>
    <scope>NUCLEOTIDE SEQUENCE [LARGE SCALE GENOMIC DNA]</scope>
    <source>
        <strain evidence="6">9H-4</strain>
    </source>
</reference>
<protein>
    <submittedName>
        <fullName evidence="5">Amino acid/amide ABC transporter substrate-binding protein, HAAT family</fullName>
    </submittedName>
</protein>
<dbReference type="Proteomes" id="UP000191040">
    <property type="component" value="Chromosome I"/>
</dbReference>